<evidence type="ECO:0000256" key="1">
    <source>
        <dbReference type="ARBA" id="ARBA00022723"/>
    </source>
</evidence>
<dbReference type="SUPFAM" id="SSF55008">
    <property type="entry name" value="HMA, heavy metal-associated domain"/>
    <property type="match status" value="2"/>
</dbReference>
<sequence>MVAPASHSDVLELAVEGMRCMRNCGTKVQKALRSVDGVASAVVNFKERSARVVCVPGVQVAARDLVDAVENVGFKAALKARAGHEESRTTMADPLTLELLVQGMMCQKNCGSTVENALRSVDGVASVIVSFVERKATVTLRHARSGPTFDELVDVVECVGFDASIYDAAKAAAIKQQAQKDKQLQAEMEDVALDVPDAAGHPRAVFHVEGMSCAARPRCRSTVT</sequence>
<dbReference type="VEuPathDB" id="FungiDB:HpaG800392"/>
<dbReference type="CDD" id="cd00371">
    <property type="entry name" value="HMA"/>
    <property type="match status" value="2"/>
</dbReference>
<dbReference type="HOGENOM" id="CLU_1237075_0_0_1"/>
<dbReference type="GO" id="GO:0046872">
    <property type="term" value="F:metal ion binding"/>
    <property type="evidence" value="ECO:0007669"/>
    <property type="project" value="UniProtKB-KW"/>
</dbReference>
<dbReference type="InterPro" id="IPR006121">
    <property type="entry name" value="HMA_dom"/>
</dbReference>
<evidence type="ECO:0000313" key="3">
    <source>
        <dbReference type="EnsemblProtists" id="HpaP800392"/>
    </source>
</evidence>
<dbReference type="Pfam" id="PF00403">
    <property type="entry name" value="HMA"/>
    <property type="match status" value="2"/>
</dbReference>
<evidence type="ECO:0000313" key="4">
    <source>
        <dbReference type="Proteomes" id="UP000011713"/>
    </source>
</evidence>
<feature type="domain" description="HMA" evidence="2">
    <location>
        <begin position="9"/>
        <end position="77"/>
    </location>
</feature>
<dbReference type="InterPro" id="IPR036163">
    <property type="entry name" value="HMA_dom_sf"/>
</dbReference>
<dbReference type="InParanoid" id="M4B294"/>
<keyword evidence="4" id="KW-1185">Reference proteome</keyword>
<dbReference type="Proteomes" id="UP000011713">
    <property type="component" value="Unassembled WGS sequence"/>
</dbReference>
<keyword evidence="1" id="KW-0479">Metal-binding</keyword>
<dbReference type="STRING" id="559515.M4B294"/>
<dbReference type="PANTHER" id="PTHR46594:SF4">
    <property type="entry name" value="P-TYPE CATION-TRANSPORTING ATPASE"/>
    <property type="match status" value="1"/>
</dbReference>
<dbReference type="eggNOG" id="KOG0207">
    <property type="taxonomic scope" value="Eukaryota"/>
</dbReference>
<dbReference type="Gene3D" id="3.30.70.100">
    <property type="match status" value="2"/>
</dbReference>
<accession>M4B294</accession>
<proteinExistence type="predicted"/>
<reference evidence="3" key="2">
    <citation type="submission" date="2015-06" db="UniProtKB">
        <authorList>
            <consortium name="EnsemblProtists"/>
        </authorList>
    </citation>
    <scope>IDENTIFICATION</scope>
    <source>
        <strain evidence="3">Emoy2</strain>
    </source>
</reference>
<dbReference type="EnsemblProtists" id="HpaT800392">
    <property type="protein sequence ID" value="HpaP800392"/>
    <property type="gene ID" value="HpaG800392"/>
</dbReference>
<evidence type="ECO:0000259" key="2">
    <source>
        <dbReference type="PROSITE" id="PS50846"/>
    </source>
</evidence>
<dbReference type="EMBL" id="JH597777">
    <property type="status" value="NOT_ANNOTATED_CDS"/>
    <property type="molecule type" value="Genomic_DNA"/>
</dbReference>
<feature type="domain" description="HMA" evidence="2">
    <location>
        <begin position="95"/>
        <end position="164"/>
    </location>
</feature>
<organism evidence="3 4">
    <name type="scientific">Hyaloperonospora arabidopsidis (strain Emoy2)</name>
    <name type="common">Downy mildew agent</name>
    <name type="synonym">Peronospora arabidopsidis</name>
    <dbReference type="NCBI Taxonomy" id="559515"/>
    <lineage>
        <taxon>Eukaryota</taxon>
        <taxon>Sar</taxon>
        <taxon>Stramenopiles</taxon>
        <taxon>Oomycota</taxon>
        <taxon>Peronosporomycetes</taxon>
        <taxon>Peronosporales</taxon>
        <taxon>Peronosporaceae</taxon>
        <taxon>Hyaloperonospora</taxon>
    </lineage>
</organism>
<dbReference type="PROSITE" id="PS50846">
    <property type="entry name" value="HMA_2"/>
    <property type="match status" value="2"/>
</dbReference>
<name>M4B294_HYAAE</name>
<dbReference type="AlphaFoldDB" id="M4B294"/>
<protein>
    <recommendedName>
        <fullName evidence="2">HMA domain-containing protein</fullName>
    </recommendedName>
</protein>
<dbReference type="PANTHER" id="PTHR46594">
    <property type="entry name" value="P-TYPE CATION-TRANSPORTING ATPASE"/>
    <property type="match status" value="1"/>
</dbReference>
<reference evidence="4" key="1">
    <citation type="journal article" date="2010" name="Science">
        <title>Signatures of adaptation to obligate biotrophy in the Hyaloperonospora arabidopsidis genome.</title>
        <authorList>
            <person name="Baxter L."/>
            <person name="Tripathy S."/>
            <person name="Ishaque N."/>
            <person name="Boot N."/>
            <person name="Cabral A."/>
            <person name="Kemen E."/>
            <person name="Thines M."/>
            <person name="Ah-Fong A."/>
            <person name="Anderson R."/>
            <person name="Badejoko W."/>
            <person name="Bittner-Eddy P."/>
            <person name="Boore J.L."/>
            <person name="Chibucos M.C."/>
            <person name="Coates M."/>
            <person name="Dehal P."/>
            <person name="Delehaunty K."/>
            <person name="Dong S."/>
            <person name="Downton P."/>
            <person name="Dumas B."/>
            <person name="Fabro G."/>
            <person name="Fronick C."/>
            <person name="Fuerstenberg S.I."/>
            <person name="Fulton L."/>
            <person name="Gaulin E."/>
            <person name="Govers F."/>
            <person name="Hughes L."/>
            <person name="Humphray S."/>
            <person name="Jiang R.H."/>
            <person name="Judelson H."/>
            <person name="Kamoun S."/>
            <person name="Kyung K."/>
            <person name="Meijer H."/>
            <person name="Minx P."/>
            <person name="Morris P."/>
            <person name="Nelson J."/>
            <person name="Phuntumart V."/>
            <person name="Qutob D."/>
            <person name="Rehmany A."/>
            <person name="Rougon-Cardoso A."/>
            <person name="Ryden P."/>
            <person name="Torto-Alalibo T."/>
            <person name="Studholme D."/>
            <person name="Wang Y."/>
            <person name="Win J."/>
            <person name="Wood J."/>
            <person name="Clifton S.W."/>
            <person name="Rogers J."/>
            <person name="Van den Ackerveken G."/>
            <person name="Jones J.D."/>
            <person name="McDowell J.M."/>
            <person name="Beynon J."/>
            <person name="Tyler B.M."/>
        </authorList>
    </citation>
    <scope>NUCLEOTIDE SEQUENCE [LARGE SCALE GENOMIC DNA]</scope>
    <source>
        <strain evidence="4">Emoy2</strain>
    </source>
</reference>